<sequence length="178" mass="20475">MLRVRCGLTQDVQDFVNLFLISAPYFPKVFGEEIVNVLKKSFQDPANLFSYKHTYFAEVNGEIAGMLLGYDWRGKSKENLKTGFLLLKFSGLKMFLRLDTYLKFNNTVGRLDKFEYYVSNIATYENFRGMGVGKALMGSAEEEAQKCGCRKVVLDVEEENLSAIMFYKKLGFKEQERS</sequence>
<keyword evidence="2" id="KW-0012">Acyltransferase</keyword>
<gene>
    <name evidence="4" type="ORF">ENQ77_00630</name>
</gene>
<evidence type="ECO:0000256" key="1">
    <source>
        <dbReference type="ARBA" id="ARBA00022679"/>
    </source>
</evidence>
<dbReference type="InterPro" id="IPR000182">
    <property type="entry name" value="GNAT_dom"/>
</dbReference>
<organism evidence="4">
    <name type="scientific">candidate division WOR-3 bacterium</name>
    <dbReference type="NCBI Taxonomy" id="2052148"/>
    <lineage>
        <taxon>Bacteria</taxon>
        <taxon>Bacteria division WOR-3</taxon>
    </lineage>
</organism>
<name>A0A7C2K3V6_UNCW3</name>
<evidence type="ECO:0000259" key="3">
    <source>
        <dbReference type="PROSITE" id="PS51186"/>
    </source>
</evidence>
<dbReference type="Pfam" id="PF00583">
    <property type="entry name" value="Acetyltransf_1"/>
    <property type="match status" value="1"/>
</dbReference>
<dbReference type="InterPro" id="IPR016181">
    <property type="entry name" value="Acyl_CoA_acyltransferase"/>
</dbReference>
<proteinExistence type="predicted"/>
<dbReference type="Gene3D" id="3.40.630.30">
    <property type="match status" value="1"/>
</dbReference>
<evidence type="ECO:0000313" key="4">
    <source>
        <dbReference type="EMBL" id="HEN27183.1"/>
    </source>
</evidence>
<dbReference type="PANTHER" id="PTHR43420:SF12">
    <property type="entry name" value="N-ACETYLTRANSFERASE DOMAIN-CONTAINING PROTEIN"/>
    <property type="match status" value="1"/>
</dbReference>
<dbReference type="SUPFAM" id="SSF55729">
    <property type="entry name" value="Acyl-CoA N-acyltransferases (Nat)"/>
    <property type="match status" value="1"/>
</dbReference>
<evidence type="ECO:0000256" key="2">
    <source>
        <dbReference type="ARBA" id="ARBA00023315"/>
    </source>
</evidence>
<protein>
    <submittedName>
        <fullName evidence="4">GNAT family N-acetyltransferase</fullName>
    </submittedName>
</protein>
<dbReference type="CDD" id="cd04301">
    <property type="entry name" value="NAT_SF"/>
    <property type="match status" value="1"/>
</dbReference>
<accession>A0A7C2K3V6</accession>
<dbReference type="InterPro" id="IPR050680">
    <property type="entry name" value="YpeA/RimI_acetyltransf"/>
</dbReference>
<feature type="domain" description="N-acetyltransferase" evidence="3">
    <location>
        <begin position="2"/>
        <end position="178"/>
    </location>
</feature>
<dbReference type="AlphaFoldDB" id="A0A7C2K3V6"/>
<dbReference type="GO" id="GO:0016747">
    <property type="term" value="F:acyltransferase activity, transferring groups other than amino-acyl groups"/>
    <property type="evidence" value="ECO:0007669"/>
    <property type="project" value="InterPro"/>
</dbReference>
<reference evidence="4" key="1">
    <citation type="journal article" date="2020" name="mSystems">
        <title>Genome- and Community-Level Interaction Insights into Carbon Utilization and Element Cycling Functions of Hydrothermarchaeota in Hydrothermal Sediment.</title>
        <authorList>
            <person name="Zhou Z."/>
            <person name="Liu Y."/>
            <person name="Xu W."/>
            <person name="Pan J."/>
            <person name="Luo Z.H."/>
            <person name="Li M."/>
        </authorList>
    </citation>
    <scope>NUCLEOTIDE SEQUENCE [LARGE SCALE GENOMIC DNA]</scope>
    <source>
        <strain evidence="4">SpSt-34</strain>
    </source>
</reference>
<dbReference type="PANTHER" id="PTHR43420">
    <property type="entry name" value="ACETYLTRANSFERASE"/>
    <property type="match status" value="1"/>
</dbReference>
<keyword evidence="1 4" id="KW-0808">Transferase</keyword>
<dbReference type="PROSITE" id="PS51186">
    <property type="entry name" value="GNAT"/>
    <property type="match status" value="1"/>
</dbReference>
<comment type="caution">
    <text evidence="4">The sequence shown here is derived from an EMBL/GenBank/DDBJ whole genome shotgun (WGS) entry which is preliminary data.</text>
</comment>
<dbReference type="EMBL" id="DSOL01000016">
    <property type="protein sequence ID" value="HEN27183.1"/>
    <property type="molecule type" value="Genomic_DNA"/>
</dbReference>